<dbReference type="SUPFAM" id="SSF103473">
    <property type="entry name" value="MFS general substrate transporter"/>
    <property type="match status" value="1"/>
</dbReference>
<feature type="transmembrane region" description="Helical" evidence="4">
    <location>
        <begin position="120"/>
        <end position="140"/>
    </location>
</feature>
<keyword evidence="4" id="KW-0812">Transmembrane</keyword>
<reference evidence="7" key="1">
    <citation type="submission" date="2020-01" db="EMBL/GenBank/DDBJ databases">
        <authorList>
            <consortium name="DOE Joint Genome Institute"/>
            <person name="Haridas S."/>
            <person name="Albert R."/>
            <person name="Binder M."/>
            <person name="Bloem J."/>
            <person name="Labutti K."/>
            <person name="Salamov A."/>
            <person name="Andreopoulos B."/>
            <person name="Baker S.E."/>
            <person name="Barry K."/>
            <person name="Bills G."/>
            <person name="Bluhm B.H."/>
            <person name="Cannon C."/>
            <person name="Castanera R."/>
            <person name="Culley D.E."/>
            <person name="Daum C."/>
            <person name="Ezra D."/>
            <person name="Gonzalez J.B."/>
            <person name="Henrissat B."/>
            <person name="Kuo A."/>
            <person name="Liang C."/>
            <person name="Lipzen A."/>
            <person name="Lutzoni F."/>
            <person name="Magnuson J."/>
            <person name="Mondo S."/>
            <person name="Nolan M."/>
            <person name="Ohm R."/>
            <person name="Pangilinan J."/>
            <person name="Park H.-J."/>
            <person name="Ramirez L."/>
            <person name="Alfaro M."/>
            <person name="Sun H."/>
            <person name="Tritt A."/>
            <person name="Yoshinaga Y."/>
            <person name="Zwiers L.-H."/>
            <person name="Turgeon B.G."/>
            <person name="Goodwin S.B."/>
            <person name="Spatafora J.W."/>
            <person name="Crous P.W."/>
            <person name="Grigoriev I.V."/>
        </authorList>
    </citation>
    <scope>NUCLEOTIDE SEQUENCE</scope>
    <source>
        <strain evidence="7">CBS 342.82</strain>
    </source>
</reference>
<dbReference type="RefSeq" id="XP_033457985.1">
    <property type="nucleotide sequence ID" value="XM_033605262.1"/>
</dbReference>
<keyword evidence="4" id="KW-1133">Transmembrane helix</keyword>
<feature type="transmembrane region" description="Helical" evidence="4">
    <location>
        <begin position="175"/>
        <end position="198"/>
    </location>
</feature>
<feature type="transmembrane region" description="Helical" evidence="4">
    <location>
        <begin position="149"/>
        <end position="169"/>
    </location>
</feature>
<feature type="compositionally biased region" description="Basic and acidic residues" evidence="3">
    <location>
        <begin position="1"/>
        <end position="32"/>
    </location>
</feature>
<feature type="compositionally biased region" description="Polar residues" evidence="3">
    <location>
        <begin position="33"/>
        <end position="50"/>
    </location>
</feature>
<evidence type="ECO:0000256" key="3">
    <source>
        <dbReference type="SAM" id="MobiDB-lite"/>
    </source>
</evidence>
<dbReference type="AlphaFoldDB" id="A0A6J3M0C7"/>
<reference evidence="7" key="2">
    <citation type="submission" date="2020-04" db="EMBL/GenBank/DDBJ databases">
        <authorList>
            <consortium name="NCBI Genome Project"/>
        </authorList>
    </citation>
    <scope>NUCLEOTIDE SEQUENCE</scope>
    <source>
        <strain evidence="7">CBS 342.82</strain>
    </source>
</reference>
<dbReference type="InterPro" id="IPR011701">
    <property type="entry name" value="MFS"/>
</dbReference>
<dbReference type="GeneID" id="54363062"/>
<keyword evidence="4" id="KW-0472">Membrane</keyword>
<feature type="transmembrane region" description="Helical" evidence="4">
    <location>
        <begin position="372"/>
        <end position="395"/>
    </location>
</feature>
<dbReference type="Gene3D" id="1.20.1250.20">
    <property type="entry name" value="MFS general substrate transporter like domains"/>
    <property type="match status" value="2"/>
</dbReference>
<evidence type="ECO:0000256" key="1">
    <source>
        <dbReference type="ARBA" id="ARBA00004141"/>
    </source>
</evidence>
<organism evidence="7">
    <name type="scientific">Dissoconium aciculare CBS 342.82</name>
    <dbReference type="NCBI Taxonomy" id="1314786"/>
    <lineage>
        <taxon>Eukaryota</taxon>
        <taxon>Fungi</taxon>
        <taxon>Dikarya</taxon>
        <taxon>Ascomycota</taxon>
        <taxon>Pezizomycotina</taxon>
        <taxon>Dothideomycetes</taxon>
        <taxon>Dothideomycetidae</taxon>
        <taxon>Mycosphaerellales</taxon>
        <taxon>Dissoconiaceae</taxon>
        <taxon>Dissoconium</taxon>
    </lineage>
</organism>
<dbReference type="Pfam" id="PF07690">
    <property type="entry name" value="MFS_1"/>
    <property type="match status" value="1"/>
</dbReference>
<keyword evidence="6" id="KW-1185">Reference proteome</keyword>
<dbReference type="InterPro" id="IPR036259">
    <property type="entry name" value="MFS_trans_sf"/>
</dbReference>
<proteinExistence type="inferred from homology"/>
<gene>
    <name evidence="7" type="ORF">K489DRAFT_381993</name>
</gene>
<dbReference type="GO" id="GO:0016020">
    <property type="term" value="C:membrane"/>
    <property type="evidence" value="ECO:0007669"/>
    <property type="project" value="UniProtKB-SubCell"/>
</dbReference>
<dbReference type="InterPro" id="IPR020846">
    <property type="entry name" value="MFS_dom"/>
</dbReference>
<comment type="similarity">
    <text evidence="2">Belongs to the major facilitator superfamily. Monocarboxylate porter (TC 2.A.1.13) family.</text>
</comment>
<feature type="transmembrane region" description="Helical" evidence="4">
    <location>
        <begin position="280"/>
        <end position="300"/>
    </location>
</feature>
<name>A0A6J3M0C7_9PEZI</name>
<comment type="subcellular location">
    <subcellularLocation>
        <location evidence="1">Membrane</location>
        <topology evidence="1">Multi-pass membrane protein</topology>
    </subcellularLocation>
</comment>
<dbReference type="Proteomes" id="UP000504637">
    <property type="component" value="Unplaced"/>
</dbReference>
<dbReference type="PROSITE" id="PS50850">
    <property type="entry name" value="MFS"/>
    <property type="match status" value="1"/>
</dbReference>
<accession>A0A6J3M0C7</accession>
<dbReference type="OrthoDB" id="6499973at2759"/>
<feature type="region of interest" description="Disordered" evidence="3">
    <location>
        <begin position="1"/>
        <end position="70"/>
    </location>
</feature>
<dbReference type="InterPro" id="IPR050327">
    <property type="entry name" value="Proton-linked_MCT"/>
</dbReference>
<evidence type="ECO:0000256" key="4">
    <source>
        <dbReference type="SAM" id="Phobius"/>
    </source>
</evidence>
<reference evidence="7" key="3">
    <citation type="submission" date="2025-08" db="UniProtKB">
        <authorList>
            <consortium name="RefSeq"/>
        </authorList>
    </citation>
    <scope>IDENTIFICATION</scope>
    <source>
        <strain evidence="7">CBS 342.82</strain>
    </source>
</reference>
<dbReference type="GO" id="GO:0022857">
    <property type="term" value="F:transmembrane transporter activity"/>
    <property type="evidence" value="ECO:0007669"/>
    <property type="project" value="InterPro"/>
</dbReference>
<evidence type="ECO:0000313" key="7">
    <source>
        <dbReference type="RefSeq" id="XP_033457985.1"/>
    </source>
</evidence>
<feature type="transmembrane region" description="Helical" evidence="4">
    <location>
        <begin position="306"/>
        <end position="326"/>
    </location>
</feature>
<evidence type="ECO:0000256" key="2">
    <source>
        <dbReference type="ARBA" id="ARBA00006727"/>
    </source>
</evidence>
<dbReference type="CDD" id="cd17352">
    <property type="entry name" value="MFS_MCT_SLC16"/>
    <property type="match status" value="1"/>
</dbReference>
<feature type="transmembrane region" description="Helical" evidence="4">
    <location>
        <begin position="347"/>
        <end position="366"/>
    </location>
</feature>
<dbReference type="PANTHER" id="PTHR11360">
    <property type="entry name" value="MONOCARBOXYLATE TRANSPORTER"/>
    <property type="match status" value="1"/>
</dbReference>
<evidence type="ECO:0000259" key="5">
    <source>
        <dbReference type="PROSITE" id="PS50850"/>
    </source>
</evidence>
<feature type="transmembrane region" description="Helical" evidence="4">
    <location>
        <begin position="210"/>
        <end position="231"/>
    </location>
</feature>
<dbReference type="PANTHER" id="PTHR11360:SF315">
    <property type="entry name" value="TRANSPORTER MCH2-RELATED"/>
    <property type="match status" value="1"/>
</dbReference>
<feature type="transmembrane region" description="Helical" evidence="4">
    <location>
        <begin position="237"/>
        <end position="259"/>
    </location>
</feature>
<feature type="domain" description="Major facilitator superfamily (MFS) profile" evidence="5">
    <location>
        <begin position="281"/>
        <end position="513"/>
    </location>
</feature>
<evidence type="ECO:0000313" key="6">
    <source>
        <dbReference type="Proteomes" id="UP000504637"/>
    </source>
</evidence>
<feature type="transmembrane region" description="Helical" evidence="4">
    <location>
        <begin position="440"/>
        <end position="459"/>
    </location>
</feature>
<protein>
    <submittedName>
        <fullName evidence="7">MFS general substrate transporter</fullName>
    </submittedName>
</protein>
<sequence>MTRHSIESSSLKENKDREDMQSIDRSDVEDRLPSSSSDIESTRPTTSQKSAPPFSAGTVSTSQPPPPPPPPNGGIYAWTCTACCFLINAHTWGLNSSYGVFLASYLANNTFGRNVSSLEYAFVGGLSISCAMLVAPLATLSTRYFGTRVTLLTGVFFETLSLIAASFASQIWHLFLSQGVCFGVGMGFLFVGSVSIVPQYFTTKRSMANGIAAAGSGIGGLTYSLAAGAMIRSIGLAWTFRVLAIIAFTVNTTCALIIRDRNKIIGSSQSAFAAALFKRVEFLLLCAYAWFSMLAYVVLIFSLPNYANAIGLSASQASVIGALLNLGQAIGRPPIGYFSDSLGRINMAALTTFLAGFFCFVIWIPANGYGVLIAYVLIGGTVAGTFWTTIAPVMAETVGLKHVPSALNLLWLVIVLPVTFSEAIALEIVDGTGGYLGTQLWAGFMFVAAALCLVALRGWKIGELEEIAKLEGLKGEKLDPVVAEAEAGEEVAHRARIAGRRSILANFWRWRKV</sequence>
<feature type="transmembrane region" description="Helical" evidence="4">
    <location>
        <begin position="407"/>
        <end position="428"/>
    </location>
</feature>